<name>A0ABU7RDW0_9BACT</name>
<reference evidence="2 3" key="1">
    <citation type="submission" date="2024-01" db="EMBL/GenBank/DDBJ databases">
        <title>Niabella digestum sp. nov., isolated from waste digestion system.</title>
        <authorList>
            <person name="Zhang L."/>
        </authorList>
    </citation>
    <scope>NUCLEOTIDE SEQUENCE [LARGE SCALE GENOMIC DNA]</scope>
    <source>
        <strain evidence="2 3">A18</strain>
    </source>
</reference>
<protein>
    <recommendedName>
        <fullName evidence="4">Lipoprotein</fullName>
    </recommendedName>
</protein>
<sequence length="141" mass="15370">MKSYLLMAICIVAIACSRKAIPVGEEGGSNFVLKVNEKITVSNATITLKEIRESRCPKGVQCIRGGEAVAVLHVDISNKSERNVQLCTGVDCQRLGMSETYLLSAEGSKYLFTLDSITPYPTSGVKDVDKKVHFTVSVSRR</sequence>
<accession>A0ABU7RDW0</accession>
<evidence type="ECO:0000256" key="1">
    <source>
        <dbReference type="SAM" id="SignalP"/>
    </source>
</evidence>
<comment type="caution">
    <text evidence="2">The sequence shown here is derived from an EMBL/GenBank/DDBJ whole genome shotgun (WGS) entry which is preliminary data.</text>
</comment>
<evidence type="ECO:0000313" key="3">
    <source>
        <dbReference type="Proteomes" id="UP001357452"/>
    </source>
</evidence>
<feature type="chain" id="PRO_5045492517" description="Lipoprotein" evidence="1">
    <location>
        <begin position="21"/>
        <end position="141"/>
    </location>
</feature>
<proteinExistence type="predicted"/>
<keyword evidence="1" id="KW-0732">Signal</keyword>
<evidence type="ECO:0000313" key="2">
    <source>
        <dbReference type="EMBL" id="MEE6186180.1"/>
    </source>
</evidence>
<feature type="signal peptide" evidence="1">
    <location>
        <begin position="1"/>
        <end position="20"/>
    </location>
</feature>
<organism evidence="2 3">
    <name type="scientific">Niabella digestorum</name>
    <dbReference type="NCBI Taxonomy" id="3117701"/>
    <lineage>
        <taxon>Bacteria</taxon>
        <taxon>Pseudomonadati</taxon>
        <taxon>Bacteroidota</taxon>
        <taxon>Chitinophagia</taxon>
        <taxon>Chitinophagales</taxon>
        <taxon>Chitinophagaceae</taxon>
        <taxon>Niabella</taxon>
    </lineage>
</organism>
<dbReference type="RefSeq" id="WP_330973590.1">
    <property type="nucleotide sequence ID" value="NZ_JAZGLY010000002.1"/>
</dbReference>
<evidence type="ECO:0008006" key="4">
    <source>
        <dbReference type="Google" id="ProtNLM"/>
    </source>
</evidence>
<gene>
    <name evidence="2" type="ORF">V2H41_02755</name>
</gene>
<dbReference type="Proteomes" id="UP001357452">
    <property type="component" value="Unassembled WGS sequence"/>
</dbReference>
<keyword evidence="3" id="KW-1185">Reference proteome</keyword>
<dbReference type="PROSITE" id="PS51257">
    <property type="entry name" value="PROKAR_LIPOPROTEIN"/>
    <property type="match status" value="1"/>
</dbReference>
<dbReference type="EMBL" id="JAZGLY010000002">
    <property type="protein sequence ID" value="MEE6186180.1"/>
    <property type="molecule type" value="Genomic_DNA"/>
</dbReference>